<comment type="caution">
    <text evidence="4">The sequence shown here is derived from an EMBL/GenBank/DDBJ whole genome shotgun (WGS) entry which is preliminary data.</text>
</comment>
<dbReference type="Gene3D" id="3.40.309.10">
    <property type="entry name" value="Aldehyde Dehydrogenase, Chain A, domain 2"/>
    <property type="match status" value="1"/>
</dbReference>
<dbReference type="InterPro" id="IPR015590">
    <property type="entry name" value="Aldehyde_DH_dom"/>
</dbReference>
<reference evidence="4 5" key="1">
    <citation type="submission" date="2018-03" db="EMBL/GenBank/DDBJ databases">
        <title>Genomic Encyclopedia of Archaeal and Bacterial Type Strains, Phase II (KMG-II): from individual species to whole genera.</title>
        <authorList>
            <person name="Goeker M."/>
        </authorList>
    </citation>
    <scope>NUCLEOTIDE SEQUENCE [LARGE SCALE GENOMIC DNA]</scope>
    <source>
        <strain evidence="4 5">DSM 100065</strain>
    </source>
</reference>
<sequence length="480" mass="51299">MTPKKRSYPYLLDGKLQRTGKLSDVTNPYDGSVVGRYYKLPEASVEQAIASTAAASAAAQALPAHARAAALVYISGQIEKRAEEFAQLITSENGKPLMWSRGEVARGISTFRWAAEEARRFSGELQRLDTEASATGRIAVVRRFPRGPILGISPFNFPLNLVAHKIAPAIAAGAPILLKPAGSTPLTAMLLGSIIAETELPAGMVNIVAIPGKEMDTLVTDPRLPVITFTGSGAVGQGLLDKAPRKHHTLELGGNGAAIVAPDWDDLDKAADRLATFANYQAGQSCIAVQRIYVHKDQYDAFIKLLTKKVKALKTGDPAKSTTVVGPVIDEGEATRIVDWIGEAKKAGATVLTGGRRRGTTVAPTVLVDVPKNAKVSNDEVFGPVLTVKAYRTLDEAFRLVNDSRYGLQAGVFTKNIETAFRAHRELQVGGVIVGDVPSFRADQMPYGGWKESGVGREGIASAIEDYTEARVMVLTGLDL</sequence>
<comment type="similarity">
    <text evidence="1">Belongs to the aldehyde dehydrogenase family.</text>
</comment>
<gene>
    <name evidence="4" type="ORF">CLV47_11140</name>
</gene>
<protein>
    <submittedName>
        <fullName evidence="4">Succinate semialdehyde dehydrogenase</fullName>
    </submittedName>
</protein>
<evidence type="ECO:0000259" key="3">
    <source>
        <dbReference type="Pfam" id="PF00171"/>
    </source>
</evidence>
<dbReference type="InterPro" id="IPR051020">
    <property type="entry name" value="ALDH-related_metabolic_enz"/>
</dbReference>
<dbReference type="AlphaFoldDB" id="A0A2T0ZY01"/>
<evidence type="ECO:0000313" key="4">
    <source>
        <dbReference type="EMBL" id="PRZ41164.1"/>
    </source>
</evidence>
<dbReference type="InterPro" id="IPR016161">
    <property type="entry name" value="Ald_DH/histidinol_DH"/>
</dbReference>
<dbReference type="InterPro" id="IPR016163">
    <property type="entry name" value="Ald_DH_C"/>
</dbReference>
<dbReference type="Proteomes" id="UP000237752">
    <property type="component" value="Unassembled WGS sequence"/>
</dbReference>
<dbReference type="Pfam" id="PF00171">
    <property type="entry name" value="Aldedh"/>
    <property type="match status" value="1"/>
</dbReference>
<organism evidence="4 5">
    <name type="scientific">Antricoccus suffuscus</name>
    <dbReference type="NCBI Taxonomy" id="1629062"/>
    <lineage>
        <taxon>Bacteria</taxon>
        <taxon>Bacillati</taxon>
        <taxon>Actinomycetota</taxon>
        <taxon>Actinomycetes</taxon>
        <taxon>Geodermatophilales</taxon>
        <taxon>Antricoccaceae</taxon>
        <taxon>Antricoccus</taxon>
    </lineage>
</organism>
<keyword evidence="2" id="KW-0560">Oxidoreductase</keyword>
<dbReference type="GO" id="GO:0008911">
    <property type="term" value="F:lactaldehyde dehydrogenase (NAD+) activity"/>
    <property type="evidence" value="ECO:0007669"/>
    <property type="project" value="TreeGrafter"/>
</dbReference>
<proteinExistence type="inferred from homology"/>
<dbReference type="Gene3D" id="3.40.605.10">
    <property type="entry name" value="Aldehyde Dehydrogenase, Chain A, domain 1"/>
    <property type="match status" value="1"/>
</dbReference>
<feature type="domain" description="Aldehyde dehydrogenase" evidence="3">
    <location>
        <begin position="23"/>
        <end position="471"/>
    </location>
</feature>
<dbReference type="EMBL" id="PVUE01000011">
    <property type="protein sequence ID" value="PRZ41164.1"/>
    <property type="molecule type" value="Genomic_DNA"/>
</dbReference>
<dbReference type="OrthoDB" id="6882680at2"/>
<evidence type="ECO:0000256" key="1">
    <source>
        <dbReference type="ARBA" id="ARBA00009986"/>
    </source>
</evidence>
<dbReference type="SUPFAM" id="SSF53720">
    <property type="entry name" value="ALDH-like"/>
    <property type="match status" value="1"/>
</dbReference>
<dbReference type="PANTHER" id="PTHR42991:SF1">
    <property type="entry name" value="ALDEHYDE DEHYDROGENASE"/>
    <property type="match status" value="1"/>
</dbReference>
<dbReference type="InterPro" id="IPR016162">
    <property type="entry name" value="Ald_DH_N"/>
</dbReference>
<keyword evidence="5" id="KW-1185">Reference proteome</keyword>
<dbReference type="RefSeq" id="WP_106349545.1">
    <property type="nucleotide sequence ID" value="NZ_PVUE01000011.1"/>
</dbReference>
<name>A0A2T0ZY01_9ACTN</name>
<dbReference type="PANTHER" id="PTHR42991">
    <property type="entry name" value="ALDEHYDE DEHYDROGENASE"/>
    <property type="match status" value="1"/>
</dbReference>
<accession>A0A2T0ZY01</accession>
<evidence type="ECO:0000313" key="5">
    <source>
        <dbReference type="Proteomes" id="UP000237752"/>
    </source>
</evidence>
<evidence type="ECO:0000256" key="2">
    <source>
        <dbReference type="ARBA" id="ARBA00023002"/>
    </source>
</evidence>